<evidence type="ECO:0000256" key="4">
    <source>
        <dbReference type="ARBA" id="ARBA00023128"/>
    </source>
</evidence>
<dbReference type="GO" id="GO:0006120">
    <property type="term" value="P:mitochondrial electron transport, NADH to ubiquinone"/>
    <property type="evidence" value="ECO:0007669"/>
    <property type="project" value="TreeGrafter"/>
</dbReference>
<keyword evidence="4" id="KW-0496">Mitochondrion</keyword>
<protein>
    <recommendedName>
        <fullName evidence="3">Complex I intermediate-associated protein 30, mitochondrial</fullName>
    </recommendedName>
    <alternativeName>
        <fullName evidence="7">NADH dehydrogenase [ubiquinone] 1 alpha subcomplex assembly factor 1</fullName>
    </alternativeName>
</protein>
<evidence type="ECO:0000256" key="2">
    <source>
        <dbReference type="ARBA" id="ARBA00007884"/>
    </source>
</evidence>
<comment type="caution">
    <text evidence="10">The sequence shown here is derived from an EMBL/GenBank/DDBJ whole genome shotgun (WGS) entry which is preliminary data.</text>
</comment>
<keyword evidence="5" id="KW-0143">Chaperone</keyword>
<comment type="subcellular location">
    <subcellularLocation>
        <location evidence="1">Mitochondrion</location>
    </subcellularLocation>
</comment>
<dbReference type="OrthoDB" id="42561at2759"/>
<comment type="function">
    <text evidence="6">As part of the MCIA complex, involved in the assembly of the mitochondrial complex I.</text>
</comment>
<dbReference type="GO" id="GO:0005739">
    <property type="term" value="C:mitochondrion"/>
    <property type="evidence" value="ECO:0007669"/>
    <property type="project" value="UniProtKB-SubCell"/>
</dbReference>
<keyword evidence="11" id="KW-1185">Reference proteome</keyword>
<feature type="domain" description="NADH:ubiquinone oxidoreductase intermediate-associated protein 30" evidence="9">
    <location>
        <begin position="92"/>
        <end position="219"/>
    </location>
</feature>
<comment type="subunit">
    <text evidence="8">Part of the mitochondrial complex I assembly/MCIA complex that comprises at least the core subunits TMEM126B, NDUFAF1, ECSIT and ACAD9 and complement subunits such as COA1 and TMEM186. Interacts with ECSIT. Interacts with ACAD9. At early stages of complex I assembly, it is found in intermediate subcomplexes that contain different subunits including NDUFB6, NDUFA6, NDUFA9, NDUFS3, NDUFS7, ND1, ND2 and ND3. Interacts with TMEM70 and TMEM242.</text>
</comment>
<accession>A0A553QA69</accession>
<evidence type="ECO:0000256" key="1">
    <source>
        <dbReference type="ARBA" id="ARBA00004173"/>
    </source>
</evidence>
<dbReference type="Pfam" id="PF08547">
    <property type="entry name" value="CIA30"/>
    <property type="match status" value="1"/>
</dbReference>
<dbReference type="GO" id="GO:0051082">
    <property type="term" value="F:unfolded protein binding"/>
    <property type="evidence" value="ECO:0007669"/>
    <property type="project" value="TreeGrafter"/>
</dbReference>
<reference evidence="10 11" key="1">
    <citation type="journal article" date="2019" name="Sci. Data">
        <title>Hybrid genome assembly and annotation of Danionella translucida.</title>
        <authorList>
            <person name="Kadobianskyi M."/>
            <person name="Schulze L."/>
            <person name="Schuelke M."/>
            <person name="Judkewitz B."/>
        </authorList>
    </citation>
    <scope>NUCLEOTIDE SEQUENCE [LARGE SCALE GENOMIC DNA]</scope>
    <source>
        <strain evidence="10 11">Bolton</strain>
    </source>
</reference>
<evidence type="ECO:0000256" key="8">
    <source>
        <dbReference type="ARBA" id="ARBA00047124"/>
    </source>
</evidence>
<dbReference type="InterPro" id="IPR008979">
    <property type="entry name" value="Galactose-bd-like_sf"/>
</dbReference>
<evidence type="ECO:0000313" key="10">
    <source>
        <dbReference type="EMBL" id="TRY86826.1"/>
    </source>
</evidence>
<proteinExistence type="inferred from homology"/>
<evidence type="ECO:0000256" key="6">
    <source>
        <dbReference type="ARBA" id="ARBA00029396"/>
    </source>
</evidence>
<dbReference type="InterPro" id="IPR013857">
    <property type="entry name" value="NADH-UbQ_OxRdtase-assoc_prot30"/>
</dbReference>
<dbReference type="InterPro" id="IPR039131">
    <property type="entry name" value="NDUFAF1"/>
</dbReference>
<dbReference type="SUPFAM" id="SSF49785">
    <property type="entry name" value="Galactose-binding domain-like"/>
    <property type="match status" value="1"/>
</dbReference>
<evidence type="ECO:0000259" key="9">
    <source>
        <dbReference type="Pfam" id="PF08547"/>
    </source>
</evidence>
<feature type="non-terminal residue" evidence="10">
    <location>
        <position position="1"/>
    </location>
</feature>
<gene>
    <name evidence="10" type="ORF">DNTS_020543</name>
</gene>
<name>A0A553QA69_9TELE</name>
<evidence type="ECO:0000256" key="5">
    <source>
        <dbReference type="ARBA" id="ARBA00023186"/>
    </source>
</evidence>
<evidence type="ECO:0000313" key="11">
    <source>
        <dbReference type="Proteomes" id="UP000316079"/>
    </source>
</evidence>
<dbReference type="PANTHER" id="PTHR13194">
    <property type="entry name" value="COMPLEX I INTERMEDIATE-ASSOCIATED PROTEIN 30"/>
    <property type="match status" value="1"/>
</dbReference>
<dbReference type="PANTHER" id="PTHR13194:SF18">
    <property type="entry name" value="COMPLEX I INTERMEDIATE-ASSOCIATED PROTEIN 30, MITOCHONDRIAL"/>
    <property type="match status" value="1"/>
</dbReference>
<dbReference type="Proteomes" id="UP000316079">
    <property type="component" value="Unassembled WGS sequence"/>
</dbReference>
<feature type="non-terminal residue" evidence="10">
    <location>
        <position position="255"/>
    </location>
</feature>
<comment type="similarity">
    <text evidence="2">Belongs to the CIA30 family.</text>
</comment>
<organism evidence="10 11">
    <name type="scientific">Danionella cerebrum</name>
    <dbReference type="NCBI Taxonomy" id="2873325"/>
    <lineage>
        <taxon>Eukaryota</taxon>
        <taxon>Metazoa</taxon>
        <taxon>Chordata</taxon>
        <taxon>Craniata</taxon>
        <taxon>Vertebrata</taxon>
        <taxon>Euteleostomi</taxon>
        <taxon>Actinopterygii</taxon>
        <taxon>Neopterygii</taxon>
        <taxon>Teleostei</taxon>
        <taxon>Ostariophysi</taxon>
        <taxon>Cypriniformes</taxon>
        <taxon>Danionidae</taxon>
        <taxon>Danioninae</taxon>
        <taxon>Danionella</taxon>
    </lineage>
</organism>
<dbReference type="GO" id="GO:0032981">
    <property type="term" value="P:mitochondrial respiratory chain complex I assembly"/>
    <property type="evidence" value="ECO:0007669"/>
    <property type="project" value="TreeGrafter"/>
</dbReference>
<dbReference type="EMBL" id="SRMA01026179">
    <property type="protein sequence ID" value="TRY86826.1"/>
    <property type="molecule type" value="Genomic_DNA"/>
</dbReference>
<evidence type="ECO:0000256" key="7">
    <source>
        <dbReference type="ARBA" id="ARBA00031882"/>
    </source>
</evidence>
<dbReference type="AlphaFoldDB" id="A0A553QA69"/>
<evidence type="ECO:0000256" key="3">
    <source>
        <dbReference type="ARBA" id="ARBA00020004"/>
    </source>
</evidence>
<dbReference type="STRING" id="623744.A0A553QA69"/>
<sequence>RSGFLHRSPLLNPPRSLTVLSTRGLLESDYRRPGAPIKDLWPWQMFKFDRKKGVEELKKNLKYLKSWLFDRFIGPEGKPLEVHFLEQTDVAFEFRGEESLENWLVSSDKEIGGSSEVYMKLGRNNTTCLLYGNLCSTPPNDGVTRYSGYCTMRSKQPTSFFNRKRQYDWSSFNTLHLRVRGDGRPWMVIIGVEAYYSHTKDDLYSYFLYTRGGPYWEDVNYIGFTLGDGADGPFELEIDYIGLCKDCTHTEECVY</sequence>